<evidence type="ECO:0000256" key="5">
    <source>
        <dbReference type="SAM" id="Phobius"/>
    </source>
</evidence>
<comment type="subcellular location">
    <subcellularLocation>
        <location evidence="1">Membrane</location>
        <topology evidence="1">Multi-pass membrane protein</topology>
    </subcellularLocation>
</comment>
<dbReference type="AlphaFoldDB" id="A0A6A4IM63"/>
<dbReference type="Gene3D" id="1.20.1250.20">
    <property type="entry name" value="MFS general substrate transporter like domains"/>
    <property type="match status" value="1"/>
</dbReference>
<dbReference type="Proteomes" id="UP000799118">
    <property type="component" value="Unassembled WGS sequence"/>
</dbReference>
<evidence type="ECO:0000256" key="4">
    <source>
        <dbReference type="ARBA" id="ARBA00023136"/>
    </source>
</evidence>
<keyword evidence="2 5" id="KW-0812">Transmembrane</keyword>
<dbReference type="PROSITE" id="PS50850">
    <property type="entry name" value="MFS"/>
    <property type="match status" value="1"/>
</dbReference>
<feature type="transmembrane region" description="Helical" evidence="5">
    <location>
        <begin position="352"/>
        <end position="375"/>
    </location>
</feature>
<evidence type="ECO:0000256" key="2">
    <source>
        <dbReference type="ARBA" id="ARBA00022692"/>
    </source>
</evidence>
<evidence type="ECO:0000313" key="7">
    <source>
        <dbReference type="EMBL" id="KAE9411519.1"/>
    </source>
</evidence>
<dbReference type="CDD" id="cd17323">
    <property type="entry name" value="MFS_Tpo1_MDR_like"/>
    <property type="match status" value="1"/>
</dbReference>
<sequence length="539" mass="59629">MPSEPIEAEFATPPALSQAQEEEFRQLELEGPLHVSRLPTSAENITSIQELERKLTRDGFHIVGFEKGQQEDPREWSRGRKWYITLTTAFLCLAVAMGSSIVTGDLQDPVVELSSTQEILNLTVTCFVIGFGLWLSTIPNSPLAFAPLSEVVGRTPMYQASIFLYFIFTLPSALAKNAATLVVARQIAGLAASAPMCNVGGSIADIWSVEERGVPMAIFSVTIFMGPCIGPLLGGWIGERAGWRWIYWVLFIFAGCCFLLTLFLPETLAPVILRKKAAKLRKETGDSKYMTLEEAEKRPLGEVFKTALLRPIVLLFTEVIVILFSFYLAFVYSLLYLLFFAMPIAFSEIRGYSSGITGVTFLSIMMGISLAMCLLPFQERTYRAYTQYGTYPEARLFGMMVGAIVLPIGLLIFAFTGAYAHVNFMGPCVAGAIFGFAMILIYVSANSYIVDSYSSFAASAIAAKTLLRSEVGAAVPLYVEQMFSHMGFQWAGLLLALVAIVIAPIPFVFYRYGERIRCSSKRATKSIRRKERVLEDVKS</sequence>
<dbReference type="InterPro" id="IPR036259">
    <property type="entry name" value="MFS_trans_sf"/>
</dbReference>
<evidence type="ECO:0000313" key="8">
    <source>
        <dbReference type="Proteomes" id="UP000799118"/>
    </source>
</evidence>
<keyword evidence="4 5" id="KW-0472">Membrane</keyword>
<evidence type="ECO:0000256" key="3">
    <source>
        <dbReference type="ARBA" id="ARBA00022989"/>
    </source>
</evidence>
<dbReference type="InterPro" id="IPR011701">
    <property type="entry name" value="MFS"/>
</dbReference>
<evidence type="ECO:0000256" key="1">
    <source>
        <dbReference type="ARBA" id="ARBA00004141"/>
    </source>
</evidence>
<feature type="domain" description="Major facilitator superfamily (MFS) profile" evidence="6">
    <location>
        <begin position="84"/>
        <end position="516"/>
    </location>
</feature>
<feature type="transmembrane region" description="Helical" evidence="5">
    <location>
        <begin position="82"/>
        <end position="102"/>
    </location>
</feature>
<name>A0A6A4IM63_9AGAR</name>
<reference evidence="7" key="1">
    <citation type="journal article" date="2019" name="Environ. Microbiol.">
        <title>Fungal ecological strategies reflected in gene transcription - a case study of two litter decomposers.</title>
        <authorList>
            <person name="Barbi F."/>
            <person name="Kohler A."/>
            <person name="Barry K."/>
            <person name="Baskaran P."/>
            <person name="Daum C."/>
            <person name="Fauchery L."/>
            <person name="Ihrmark K."/>
            <person name="Kuo A."/>
            <person name="LaButti K."/>
            <person name="Lipzen A."/>
            <person name="Morin E."/>
            <person name="Grigoriev I.V."/>
            <person name="Henrissat B."/>
            <person name="Lindahl B."/>
            <person name="Martin F."/>
        </authorList>
    </citation>
    <scope>NUCLEOTIDE SEQUENCE</scope>
    <source>
        <strain evidence="7">JB14</strain>
    </source>
</reference>
<feature type="transmembrane region" description="Helical" evidence="5">
    <location>
        <begin position="157"/>
        <end position="175"/>
    </location>
</feature>
<dbReference type="PANTHER" id="PTHR23502:SF48">
    <property type="entry name" value="MULTIDRUG TRANSPORTER, PUTATIVE (AFU_ORTHOLOGUE AFUA_5G02700)-RELATED"/>
    <property type="match status" value="1"/>
</dbReference>
<dbReference type="GO" id="GO:0005886">
    <property type="term" value="C:plasma membrane"/>
    <property type="evidence" value="ECO:0007669"/>
    <property type="project" value="TreeGrafter"/>
</dbReference>
<feature type="transmembrane region" description="Helical" evidence="5">
    <location>
        <begin position="214"/>
        <end position="233"/>
    </location>
</feature>
<keyword evidence="8" id="KW-1185">Reference proteome</keyword>
<feature type="transmembrane region" description="Helical" evidence="5">
    <location>
        <begin position="122"/>
        <end position="145"/>
    </location>
</feature>
<accession>A0A6A4IM63</accession>
<dbReference type="Pfam" id="PF07690">
    <property type="entry name" value="MFS_1"/>
    <property type="match status" value="1"/>
</dbReference>
<feature type="transmembrane region" description="Helical" evidence="5">
    <location>
        <begin position="487"/>
        <end position="512"/>
    </location>
</feature>
<dbReference type="PANTHER" id="PTHR23502">
    <property type="entry name" value="MAJOR FACILITATOR SUPERFAMILY"/>
    <property type="match status" value="1"/>
</dbReference>
<feature type="transmembrane region" description="Helical" evidence="5">
    <location>
        <begin position="424"/>
        <end position="443"/>
    </location>
</feature>
<feature type="transmembrane region" description="Helical" evidence="5">
    <location>
        <begin position="396"/>
        <end position="418"/>
    </location>
</feature>
<dbReference type="GO" id="GO:0022857">
    <property type="term" value="F:transmembrane transporter activity"/>
    <property type="evidence" value="ECO:0007669"/>
    <property type="project" value="InterPro"/>
</dbReference>
<dbReference type="EMBL" id="ML769383">
    <property type="protein sequence ID" value="KAE9411519.1"/>
    <property type="molecule type" value="Genomic_DNA"/>
</dbReference>
<dbReference type="SUPFAM" id="SSF103473">
    <property type="entry name" value="MFS general substrate transporter"/>
    <property type="match status" value="1"/>
</dbReference>
<dbReference type="InterPro" id="IPR020846">
    <property type="entry name" value="MFS_dom"/>
</dbReference>
<organism evidence="7 8">
    <name type="scientific">Gymnopus androsaceus JB14</name>
    <dbReference type="NCBI Taxonomy" id="1447944"/>
    <lineage>
        <taxon>Eukaryota</taxon>
        <taxon>Fungi</taxon>
        <taxon>Dikarya</taxon>
        <taxon>Basidiomycota</taxon>
        <taxon>Agaricomycotina</taxon>
        <taxon>Agaricomycetes</taxon>
        <taxon>Agaricomycetidae</taxon>
        <taxon>Agaricales</taxon>
        <taxon>Marasmiineae</taxon>
        <taxon>Omphalotaceae</taxon>
        <taxon>Gymnopus</taxon>
    </lineage>
</organism>
<evidence type="ECO:0000259" key="6">
    <source>
        <dbReference type="PROSITE" id="PS50850"/>
    </source>
</evidence>
<protein>
    <submittedName>
        <fullName evidence="7">MFS polyamine transporter</fullName>
    </submittedName>
</protein>
<proteinExistence type="predicted"/>
<dbReference type="OrthoDB" id="6770063at2759"/>
<keyword evidence="3 5" id="KW-1133">Transmembrane helix</keyword>
<feature type="transmembrane region" description="Helical" evidence="5">
    <location>
        <begin position="245"/>
        <end position="273"/>
    </location>
</feature>
<dbReference type="FunFam" id="1.20.1250.20:FF:000011">
    <property type="entry name" value="MFS multidrug transporter, putative"/>
    <property type="match status" value="1"/>
</dbReference>
<gene>
    <name evidence="7" type="ORF">BT96DRAFT_804313</name>
</gene>
<feature type="transmembrane region" description="Helical" evidence="5">
    <location>
        <begin position="313"/>
        <end position="346"/>
    </location>
</feature>